<dbReference type="InterPro" id="IPR001944">
    <property type="entry name" value="Glycoside_Hdrlase_35"/>
</dbReference>
<accession>A0A238Z8X7</accession>
<evidence type="ECO:0000313" key="11">
    <source>
        <dbReference type="EMBL" id="SNR79936.1"/>
    </source>
</evidence>
<protein>
    <recommendedName>
        <fullName evidence="5">Beta-galactosidase</fullName>
        <ecNumber evidence="5">3.2.1.23</ecNumber>
    </recommendedName>
</protein>
<dbReference type="AlphaFoldDB" id="A0A238Z8X7"/>
<dbReference type="InterPro" id="IPR048912">
    <property type="entry name" value="BetaGal1-like_ABD1"/>
</dbReference>
<organism evidence="11 12">
    <name type="scientific">Hymenobacter mucosus</name>
    <dbReference type="NCBI Taxonomy" id="1411120"/>
    <lineage>
        <taxon>Bacteria</taxon>
        <taxon>Pseudomonadati</taxon>
        <taxon>Bacteroidota</taxon>
        <taxon>Cytophagia</taxon>
        <taxon>Cytophagales</taxon>
        <taxon>Hymenobacteraceae</taxon>
        <taxon>Hymenobacter</taxon>
    </lineage>
</organism>
<dbReference type="SUPFAM" id="SSF51445">
    <property type="entry name" value="(Trans)glycosidases"/>
    <property type="match status" value="1"/>
</dbReference>
<feature type="active site" description="Proton donor" evidence="4">
    <location>
        <position position="194"/>
    </location>
</feature>
<keyword evidence="3 5" id="KW-0326">Glycosidase</keyword>
<dbReference type="Gene3D" id="2.60.120.260">
    <property type="entry name" value="Galactose-binding domain-like"/>
    <property type="match status" value="2"/>
</dbReference>
<evidence type="ECO:0000313" key="12">
    <source>
        <dbReference type="Proteomes" id="UP000198310"/>
    </source>
</evidence>
<evidence type="ECO:0000256" key="2">
    <source>
        <dbReference type="ARBA" id="ARBA00022801"/>
    </source>
</evidence>
<dbReference type="Pfam" id="PF01301">
    <property type="entry name" value="Glyco_hydro_35"/>
    <property type="match status" value="1"/>
</dbReference>
<feature type="domain" description="Beta-galactosidase galactose-binding" evidence="10">
    <location>
        <begin position="543"/>
        <end position="598"/>
    </location>
</feature>
<name>A0A238Z8X7_9BACT</name>
<evidence type="ECO:0000256" key="5">
    <source>
        <dbReference type="RuleBase" id="RU000675"/>
    </source>
</evidence>
<dbReference type="PIRSF" id="PIRSF006336">
    <property type="entry name" value="B-gal"/>
    <property type="match status" value="1"/>
</dbReference>
<evidence type="ECO:0000259" key="10">
    <source>
        <dbReference type="Pfam" id="PF21467"/>
    </source>
</evidence>
<dbReference type="PANTHER" id="PTHR23421">
    <property type="entry name" value="BETA-GALACTOSIDASE RELATED"/>
    <property type="match status" value="1"/>
</dbReference>
<sequence length="634" mass="70634">MIGKHFAGAVLLSSLSLTYAATAQTKPAARPKSTAAQHTFTLGDNDFLLDGKPFQMISGELHYPRVPREAWRQRMRMAKAMGLNTIGTYVFWNVHEPEPGQYDFRGNHDIAAFVRMAQEEGLWVVLRPSPYVCAEWEFGGYPYWLQQDASLVVRSKDPKYLAAYGRYLKEVAKQLAPLQVNHGGPVLMVQVENEYGFYSNDKDYLALNRTMFQQAGFDGLLYTCDPGEKVKEGHLPGLLPAVNGWDDPRKVKQLVRTYHGGKGPFYIAEWYPAWFDWWGTPHHTVPAEKYTPRLDSVLAAGISINMYMFHGGTTRGFMNGANYKGGDTKFEPQTSSYDYDAPLDEAGNATPKFQAFREVIAKYLPAGATLPPVPPAKPTMRLPAISMGAPVSVLSRLPQPVINAQPQSFEALHQAYGFVLYRTTLAGGRKGTLQLKELRDYAVVMVNGERVAVLDRRKGEDQVELTLPKGTVTLDILVENLGRLNFGPFLTQNRKGITEQVRFAGAEVRNWQHYRLPFDDIAKTMKAPAGKTGAGLKSGPVLRQGTFTVGTPADTYLDMSQWGKGVVWLNGHNLGRYWEVGPQQTLYAPAEWLKKGTNEVVVLELLKSEQSQLVGVDKPILDVVKVEGEARKSN</sequence>
<evidence type="ECO:0000256" key="7">
    <source>
        <dbReference type="SAM" id="SignalP"/>
    </source>
</evidence>
<dbReference type="PRINTS" id="PR00742">
    <property type="entry name" value="GLHYDRLASE35"/>
</dbReference>
<feature type="domain" description="Beta-galactosidase 1-like first all-beta" evidence="9">
    <location>
        <begin position="406"/>
        <end position="516"/>
    </location>
</feature>
<comment type="similarity">
    <text evidence="1 6">Belongs to the glycosyl hydrolase 35 family.</text>
</comment>
<dbReference type="InterPro" id="IPR008979">
    <property type="entry name" value="Galactose-bd-like_sf"/>
</dbReference>
<dbReference type="SUPFAM" id="SSF49785">
    <property type="entry name" value="Galactose-binding domain-like"/>
    <property type="match status" value="1"/>
</dbReference>
<dbReference type="PROSITE" id="PS01182">
    <property type="entry name" value="GLYCOSYL_HYDROL_F35"/>
    <property type="match status" value="1"/>
</dbReference>
<dbReference type="EMBL" id="FZNS01000007">
    <property type="protein sequence ID" value="SNR79936.1"/>
    <property type="molecule type" value="Genomic_DNA"/>
</dbReference>
<evidence type="ECO:0000256" key="1">
    <source>
        <dbReference type="ARBA" id="ARBA00009809"/>
    </source>
</evidence>
<feature type="active site" description="Nucleophile" evidence="4">
    <location>
        <position position="269"/>
    </location>
</feature>
<feature type="signal peptide" evidence="7">
    <location>
        <begin position="1"/>
        <end position="23"/>
    </location>
</feature>
<keyword evidence="2 5" id="KW-0378">Hydrolase</keyword>
<dbReference type="RefSeq" id="WP_089333411.1">
    <property type="nucleotide sequence ID" value="NZ_FZNS01000007.1"/>
</dbReference>
<evidence type="ECO:0000256" key="3">
    <source>
        <dbReference type="ARBA" id="ARBA00023295"/>
    </source>
</evidence>
<gene>
    <name evidence="11" type="ORF">SAMN06269173_10739</name>
</gene>
<keyword evidence="12" id="KW-1185">Reference proteome</keyword>
<dbReference type="GO" id="GO:0004565">
    <property type="term" value="F:beta-galactosidase activity"/>
    <property type="evidence" value="ECO:0007669"/>
    <property type="project" value="UniProtKB-EC"/>
</dbReference>
<dbReference type="Proteomes" id="UP000198310">
    <property type="component" value="Unassembled WGS sequence"/>
</dbReference>
<dbReference type="InterPro" id="IPR017853">
    <property type="entry name" value="GH"/>
</dbReference>
<dbReference type="InterPro" id="IPR048913">
    <property type="entry name" value="BetaGal_gal-bd"/>
</dbReference>
<dbReference type="InterPro" id="IPR019801">
    <property type="entry name" value="Glyco_hydro_35_CS"/>
</dbReference>
<dbReference type="Pfam" id="PF21467">
    <property type="entry name" value="BetaGal_gal-bd"/>
    <property type="match status" value="1"/>
</dbReference>
<evidence type="ECO:0000259" key="8">
    <source>
        <dbReference type="Pfam" id="PF01301"/>
    </source>
</evidence>
<proteinExistence type="inferred from homology"/>
<dbReference type="Gene3D" id="3.20.20.80">
    <property type="entry name" value="Glycosidases"/>
    <property type="match status" value="1"/>
</dbReference>
<evidence type="ECO:0000256" key="4">
    <source>
        <dbReference type="PIRSR" id="PIRSR006336-1"/>
    </source>
</evidence>
<dbReference type="InterPro" id="IPR031330">
    <property type="entry name" value="Gly_Hdrlase_35_cat"/>
</dbReference>
<reference evidence="12" key="1">
    <citation type="submission" date="2017-06" db="EMBL/GenBank/DDBJ databases">
        <authorList>
            <person name="Varghese N."/>
            <person name="Submissions S."/>
        </authorList>
    </citation>
    <scope>NUCLEOTIDE SEQUENCE [LARGE SCALE GENOMIC DNA]</scope>
    <source>
        <strain evidence="12">DSM 28041</strain>
    </source>
</reference>
<dbReference type="EC" id="3.2.1.23" evidence="5"/>
<comment type="catalytic activity">
    <reaction evidence="5">
        <text>Hydrolysis of terminal non-reducing beta-D-galactose residues in beta-D-galactosides.</text>
        <dbReference type="EC" id="3.2.1.23"/>
    </reaction>
</comment>
<evidence type="ECO:0000256" key="6">
    <source>
        <dbReference type="RuleBase" id="RU003679"/>
    </source>
</evidence>
<dbReference type="Pfam" id="PF21317">
    <property type="entry name" value="BetaGal_ABD_1"/>
    <property type="match status" value="1"/>
</dbReference>
<feature type="chain" id="PRO_5012421328" description="Beta-galactosidase" evidence="7">
    <location>
        <begin position="24"/>
        <end position="634"/>
    </location>
</feature>
<dbReference type="InterPro" id="IPR026283">
    <property type="entry name" value="B-gal_1-like"/>
</dbReference>
<evidence type="ECO:0000259" key="9">
    <source>
        <dbReference type="Pfam" id="PF21317"/>
    </source>
</evidence>
<keyword evidence="7" id="KW-0732">Signal</keyword>
<feature type="domain" description="Glycoside hydrolase 35 catalytic" evidence="8">
    <location>
        <begin position="47"/>
        <end position="362"/>
    </location>
</feature>
<dbReference type="GO" id="GO:0005975">
    <property type="term" value="P:carbohydrate metabolic process"/>
    <property type="evidence" value="ECO:0007669"/>
    <property type="project" value="InterPro"/>
</dbReference>